<evidence type="ECO:0000313" key="12">
    <source>
        <dbReference type="Ensembl" id="ENSBTAP00000081556.1"/>
    </source>
</evidence>
<evidence type="ECO:0000256" key="4">
    <source>
        <dbReference type="ARBA" id="ARBA00022833"/>
    </source>
</evidence>
<keyword evidence="6" id="KW-0238">DNA-binding</keyword>
<dbReference type="CDD" id="cd21580">
    <property type="entry name" value="KLF15_N"/>
    <property type="match status" value="1"/>
</dbReference>
<evidence type="ECO:0000259" key="11">
    <source>
        <dbReference type="PROSITE" id="PS50157"/>
    </source>
</evidence>
<feature type="domain" description="C2H2-type" evidence="11">
    <location>
        <begin position="310"/>
        <end position="339"/>
    </location>
</feature>
<evidence type="ECO:0000256" key="2">
    <source>
        <dbReference type="ARBA" id="ARBA00022737"/>
    </source>
</evidence>
<proteinExistence type="predicted"/>
<name>A0AAA9SCF6_BOVIN</name>
<dbReference type="GO" id="GO:0008270">
    <property type="term" value="F:zinc ion binding"/>
    <property type="evidence" value="ECO:0007669"/>
    <property type="project" value="UniProtKB-KW"/>
</dbReference>
<reference evidence="12" key="3">
    <citation type="submission" date="2025-09" db="UniProtKB">
        <authorList>
            <consortium name="Ensembl"/>
        </authorList>
    </citation>
    <scope>IDENTIFICATION</scope>
    <source>
        <strain evidence="12">Hereford</strain>
    </source>
</reference>
<keyword evidence="2" id="KW-0677">Repeat</keyword>
<evidence type="ECO:0000256" key="3">
    <source>
        <dbReference type="ARBA" id="ARBA00022771"/>
    </source>
</evidence>
<dbReference type="GeneTree" id="ENSGT00940000156977"/>
<keyword evidence="3 9" id="KW-0863">Zinc-finger</keyword>
<dbReference type="SUPFAM" id="SSF57667">
    <property type="entry name" value="beta-beta-alpha zinc fingers"/>
    <property type="match status" value="1"/>
</dbReference>
<keyword evidence="5" id="KW-0805">Transcription regulation</keyword>
<evidence type="ECO:0000256" key="5">
    <source>
        <dbReference type="ARBA" id="ARBA00023015"/>
    </source>
</evidence>
<feature type="region of interest" description="Disordered" evidence="10">
    <location>
        <begin position="142"/>
        <end position="208"/>
    </location>
</feature>
<dbReference type="PROSITE" id="PS50157">
    <property type="entry name" value="ZINC_FINGER_C2H2_2"/>
    <property type="match status" value="1"/>
</dbReference>
<evidence type="ECO:0000256" key="6">
    <source>
        <dbReference type="ARBA" id="ARBA00023125"/>
    </source>
</evidence>
<dbReference type="PROSITE" id="PS00028">
    <property type="entry name" value="ZINC_FINGER_C2H2_1"/>
    <property type="match status" value="1"/>
</dbReference>
<dbReference type="GO" id="GO:0045893">
    <property type="term" value="P:positive regulation of DNA-templated transcription"/>
    <property type="evidence" value="ECO:0007669"/>
    <property type="project" value="UniProtKB-ARBA"/>
</dbReference>
<dbReference type="InterPro" id="IPR013087">
    <property type="entry name" value="Znf_C2H2_type"/>
</dbReference>
<keyword evidence="7" id="KW-0010">Activator</keyword>
<sequence length="556" mass="58016">MVDHLLPVDETFSSLKRPICFLGDGRAYHMLPSPLSEDDSDASSLCSCASPDSQTLCSCYGGGRGAEGQDSILDFLLSQATLGSGVAAHGSPMAWGTWRKTPGPVKGEHFSFPEFPVGNPDDVPRPFQPTLEEIEEFLEENMEPAVKQAPEGSGKDLDTCGQLSTGPHRGHLHPGASGRERCAPPPGAGAAGSQGPAGAPAPDPPVPLLLQIQPVPVKQESGAEPASPGQPPEAVRVAQLLVSIQGQTFTLVPQVLPSSSLSLPSKFVRIAPVPIAAKPLGSGPLGPGSTGLLVGQKFPKNPAAELIKMHRCTFPGCSKMYTKSSHLKAHLRRHTGEKPFACTWPGCGWSPAMGIVVDTHQGPARARGPCTRSAPSVLAPGIPRPEAACLVCPLWPLRRASEGQQEPQGSTGRERTLRTRTGPHLLGATRARTEPSGLPAAPVLTPSPGWRLQRSWSWLPEWEGEADPVLRAGGGGGWGLSRSLLAAALGALTPAGVGGPGLAPDGRNLGAPSNRLSCRGAGHPAHSGGGQAARGHQDGKTWVWPLLLWPRPLCGR</sequence>
<protein>
    <submittedName>
        <fullName evidence="12">KLF transcription factor 15</fullName>
    </submittedName>
</protein>
<organism evidence="12 13">
    <name type="scientific">Bos taurus</name>
    <name type="common">Bovine</name>
    <dbReference type="NCBI Taxonomy" id="9913"/>
    <lineage>
        <taxon>Eukaryota</taxon>
        <taxon>Metazoa</taxon>
        <taxon>Chordata</taxon>
        <taxon>Craniata</taxon>
        <taxon>Vertebrata</taxon>
        <taxon>Euteleostomi</taxon>
        <taxon>Mammalia</taxon>
        <taxon>Eutheria</taxon>
        <taxon>Laurasiatheria</taxon>
        <taxon>Artiodactyla</taxon>
        <taxon>Ruminantia</taxon>
        <taxon>Pecora</taxon>
        <taxon>Bovidae</taxon>
        <taxon>Bovinae</taxon>
        <taxon>Bos</taxon>
    </lineage>
</organism>
<feature type="region of interest" description="Disordered" evidence="10">
    <location>
        <begin position="400"/>
        <end position="420"/>
    </location>
</feature>
<evidence type="ECO:0000256" key="9">
    <source>
        <dbReference type="PROSITE-ProRule" id="PRU00042"/>
    </source>
</evidence>
<keyword evidence="1" id="KW-0479">Metal-binding</keyword>
<evidence type="ECO:0000313" key="13">
    <source>
        <dbReference type="Proteomes" id="UP000009136"/>
    </source>
</evidence>
<dbReference type="FunFam" id="3.30.160.60:FF:000368">
    <property type="entry name" value="Krueppel-like factor 15"/>
    <property type="match status" value="1"/>
</dbReference>
<dbReference type="Ensembl" id="ENSBTAT00000130811.1">
    <property type="protein sequence ID" value="ENSBTAP00000081556.1"/>
    <property type="gene ID" value="ENSBTAG00000008313.8"/>
</dbReference>
<reference evidence="12" key="1">
    <citation type="submission" date="2018-03" db="EMBL/GenBank/DDBJ databases">
        <title>ARS-UCD1.2.</title>
        <authorList>
            <person name="Rosen B.D."/>
            <person name="Bickhart D.M."/>
            <person name="Koren S."/>
            <person name="Schnabel R.D."/>
            <person name="Hall R."/>
            <person name="Zimin A."/>
            <person name="Dreischer C."/>
            <person name="Schultheiss S."/>
            <person name="Schroeder S.G."/>
            <person name="Elsik C.G."/>
            <person name="Couldrey C."/>
            <person name="Liu G.E."/>
            <person name="Van Tassell C.P."/>
            <person name="Phillippy A.M."/>
            <person name="Smith T.P.L."/>
            <person name="Medrano J.F."/>
        </authorList>
    </citation>
    <scope>NUCLEOTIDE SEQUENCE [LARGE SCALE GENOMIC DNA]</scope>
    <source>
        <strain evidence="12">Hereford</strain>
    </source>
</reference>
<accession>A0AAA9SCF6</accession>
<gene>
    <name evidence="12" type="primary">KLF15</name>
</gene>
<evidence type="ECO:0000256" key="1">
    <source>
        <dbReference type="ARBA" id="ARBA00022723"/>
    </source>
</evidence>
<evidence type="ECO:0000256" key="10">
    <source>
        <dbReference type="SAM" id="MobiDB-lite"/>
    </source>
</evidence>
<dbReference type="InterPro" id="IPR036236">
    <property type="entry name" value="Znf_C2H2_sf"/>
</dbReference>
<keyword evidence="8" id="KW-0804">Transcription</keyword>
<dbReference type="Proteomes" id="UP000009136">
    <property type="component" value="Chromosome 22"/>
</dbReference>
<evidence type="ECO:0000256" key="7">
    <source>
        <dbReference type="ARBA" id="ARBA00023159"/>
    </source>
</evidence>
<dbReference type="PANTHER" id="PTHR23235:SF44">
    <property type="entry name" value="KRUEPPEL-LIKE FACTOR 15"/>
    <property type="match status" value="1"/>
</dbReference>
<reference evidence="12" key="2">
    <citation type="submission" date="2025-08" db="UniProtKB">
        <authorList>
            <consortium name="Ensembl"/>
        </authorList>
    </citation>
    <scope>IDENTIFICATION</scope>
    <source>
        <strain evidence="12">Hereford</strain>
    </source>
</reference>
<keyword evidence="4" id="KW-0862">Zinc</keyword>
<dbReference type="GO" id="GO:0000976">
    <property type="term" value="F:transcription cis-regulatory region binding"/>
    <property type="evidence" value="ECO:0007669"/>
    <property type="project" value="UniProtKB-ARBA"/>
</dbReference>
<keyword evidence="13" id="KW-1185">Reference proteome</keyword>
<dbReference type="Gene3D" id="3.30.160.60">
    <property type="entry name" value="Classic Zinc Finger"/>
    <property type="match status" value="1"/>
</dbReference>
<evidence type="ECO:0000256" key="8">
    <source>
        <dbReference type="ARBA" id="ARBA00023163"/>
    </source>
</evidence>
<dbReference type="PANTHER" id="PTHR23235">
    <property type="entry name" value="KRUEPPEL-LIKE TRANSCRIPTION FACTOR"/>
    <property type="match status" value="1"/>
</dbReference>
<dbReference type="AlphaFoldDB" id="A0AAA9SCF6"/>